<evidence type="ECO:0000256" key="3">
    <source>
        <dbReference type="ARBA" id="ARBA00022833"/>
    </source>
</evidence>
<evidence type="ECO:0000256" key="6">
    <source>
        <dbReference type="ARBA" id="ARBA00023008"/>
    </source>
</evidence>
<protein>
    <recommendedName>
        <fullName evidence="9">Superoxide dismutase [Cu-Zn]</fullName>
        <ecNumber evidence="9">1.15.1.1</ecNumber>
    </recommendedName>
</protein>
<dbReference type="PANTHER" id="PTHR10003">
    <property type="entry name" value="SUPEROXIDE DISMUTASE CU-ZN -RELATED"/>
    <property type="match status" value="1"/>
</dbReference>
<evidence type="ECO:0000256" key="2">
    <source>
        <dbReference type="ARBA" id="ARBA00022723"/>
    </source>
</evidence>
<dbReference type="Pfam" id="PF00080">
    <property type="entry name" value="Sod_Cu"/>
    <property type="match status" value="2"/>
</dbReference>
<dbReference type="FunFam" id="2.60.40.200:FF:000003">
    <property type="entry name" value="Superoxide dismutase [Cu-Zn], chloroplastic"/>
    <property type="match status" value="1"/>
</dbReference>
<dbReference type="InterPro" id="IPR018152">
    <property type="entry name" value="SOD_Cu/Zn_BS"/>
</dbReference>
<organism evidence="11">
    <name type="scientific">Timema shepardi</name>
    <name type="common">Walking stick</name>
    <dbReference type="NCBI Taxonomy" id="629360"/>
    <lineage>
        <taxon>Eukaryota</taxon>
        <taxon>Metazoa</taxon>
        <taxon>Ecdysozoa</taxon>
        <taxon>Arthropoda</taxon>
        <taxon>Hexapoda</taxon>
        <taxon>Insecta</taxon>
        <taxon>Pterygota</taxon>
        <taxon>Neoptera</taxon>
        <taxon>Polyneoptera</taxon>
        <taxon>Phasmatodea</taxon>
        <taxon>Timematodea</taxon>
        <taxon>Timematoidea</taxon>
        <taxon>Timematidae</taxon>
        <taxon>Timema</taxon>
    </lineage>
</organism>
<keyword evidence="3 9" id="KW-0862">Zinc</keyword>
<comment type="catalytic activity">
    <reaction evidence="8 9">
        <text>2 superoxide + 2 H(+) = H2O2 + O2</text>
        <dbReference type="Rhea" id="RHEA:20696"/>
        <dbReference type="ChEBI" id="CHEBI:15378"/>
        <dbReference type="ChEBI" id="CHEBI:15379"/>
        <dbReference type="ChEBI" id="CHEBI:16240"/>
        <dbReference type="ChEBI" id="CHEBI:18421"/>
        <dbReference type="EC" id="1.15.1.1"/>
    </reaction>
</comment>
<evidence type="ECO:0000256" key="1">
    <source>
        <dbReference type="ARBA" id="ARBA00010457"/>
    </source>
</evidence>
<reference evidence="11" key="1">
    <citation type="submission" date="2020-11" db="EMBL/GenBank/DDBJ databases">
        <authorList>
            <person name="Tran Van P."/>
        </authorList>
    </citation>
    <scope>NUCLEOTIDE SEQUENCE</scope>
</reference>
<dbReference type="PROSITE" id="PS00332">
    <property type="entry name" value="SOD_CU_ZN_2"/>
    <property type="match status" value="1"/>
</dbReference>
<keyword evidence="2 9" id="KW-0479">Metal-binding</keyword>
<evidence type="ECO:0000256" key="7">
    <source>
        <dbReference type="ARBA" id="ARBA00023157"/>
    </source>
</evidence>
<comment type="cofactor">
    <cofactor evidence="9">
        <name>Zn(2+)</name>
        <dbReference type="ChEBI" id="CHEBI:29105"/>
    </cofactor>
    <text evidence="9">Binds 1 zinc ion per subunit.</text>
</comment>
<dbReference type="EMBL" id="OC004416">
    <property type="protein sequence ID" value="CAD7264448.1"/>
    <property type="molecule type" value="Genomic_DNA"/>
</dbReference>
<keyword evidence="4" id="KW-0049">Antioxidant</keyword>
<proteinExistence type="inferred from homology"/>
<keyword evidence="5 9" id="KW-0560">Oxidoreductase</keyword>
<gene>
    <name evidence="11" type="ORF">TSIB3V08_LOCUS8498</name>
</gene>
<name>A0A7R9B225_TIMSH</name>
<accession>A0A7R9B225</accession>
<dbReference type="CDD" id="cd00305">
    <property type="entry name" value="Cu-Zn_Superoxide_Dismutase"/>
    <property type="match status" value="2"/>
</dbReference>
<dbReference type="PROSITE" id="PS00087">
    <property type="entry name" value="SOD_CU_ZN_1"/>
    <property type="match status" value="1"/>
</dbReference>
<feature type="domain" description="Superoxide dismutase copper/zinc binding" evidence="10">
    <location>
        <begin position="226"/>
        <end position="360"/>
    </location>
</feature>
<dbReference type="SUPFAM" id="SSF49329">
    <property type="entry name" value="Cu,Zn superoxide dismutase-like"/>
    <property type="match status" value="2"/>
</dbReference>
<sequence>MRTKMAGVTLRSNRRTLFCLCLTQAWRPLTATAQLVAAVGDADEAAGVSGEIIFTQPHPPVGPVIVRGNLTGLSPGQHGMVVHVLGHTREGCDSTGPHYNPYGFRHGAPGEPQRHVGDIGNIRAGPDGAASVDFLDPVISLAGPHSIMGRSLVVHADVDDYGRGGNDESLISGNSGAAVACGVIGSNMRLFLLLLLVAFVAAEYPLCPQERRAQVFLSDPQGMSPVVGSVIFTQTEGGPVTVAGTIQGLRPGRHGFHVHEKGDITGGCADAGGHFNPEKNHHGAPFDGDRHAGDLGNIEAGPDGVAHIHLTDHVISLSGPHCILGRAVVVHSDEDDLGKGGFSDSLTTGHAGSRLACGVIRDQ</sequence>
<evidence type="ECO:0000256" key="8">
    <source>
        <dbReference type="ARBA" id="ARBA00049204"/>
    </source>
</evidence>
<dbReference type="EC" id="1.15.1.1" evidence="9"/>
<dbReference type="GO" id="GO:0004784">
    <property type="term" value="F:superoxide dismutase activity"/>
    <property type="evidence" value="ECO:0007669"/>
    <property type="project" value="UniProtKB-EC"/>
</dbReference>
<dbReference type="InterPro" id="IPR036423">
    <property type="entry name" value="SOD-like_Cu/Zn_dom_sf"/>
</dbReference>
<dbReference type="FunFam" id="2.60.40.200:FF:000013">
    <property type="entry name" value="Superoxide dismutase [Cu-Zn]"/>
    <property type="match status" value="1"/>
</dbReference>
<keyword evidence="6 9" id="KW-0186">Copper</keyword>
<evidence type="ECO:0000256" key="9">
    <source>
        <dbReference type="RuleBase" id="RU000393"/>
    </source>
</evidence>
<dbReference type="GO" id="GO:0005507">
    <property type="term" value="F:copper ion binding"/>
    <property type="evidence" value="ECO:0007669"/>
    <property type="project" value="InterPro"/>
</dbReference>
<dbReference type="Gene3D" id="2.60.40.200">
    <property type="entry name" value="Superoxide dismutase, copper/zinc binding domain"/>
    <property type="match status" value="2"/>
</dbReference>
<dbReference type="InterPro" id="IPR024134">
    <property type="entry name" value="SOD_Cu/Zn_/chaperone"/>
</dbReference>
<evidence type="ECO:0000313" key="11">
    <source>
        <dbReference type="EMBL" id="CAD7264448.1"/>
    </source>
</evidence>
<comment type="similarity">
    <text evidence="1 9">Belongs to the Cu-Zn superoxide dismutase family.</text>
</comment>
<comment type="cofactor">
    <cofactor evidence="9">
        <name>Cu cation</name>
        <dbReference type="ChEBI" id="CHEBI:23378"/>
    </cofactor>
    <text evidence="9">Binds 1 copper ion per subunit.</text>
</comment>
<dbReference type="AlphaFoldDB" id="A0A7R9B225"/>
<feature type="domain" description="Superoxide dismutase copper/zinc binding" evidence="10">
    <location>
        <begin position="48"/>
        <end position="184"/>
    </location>
</feature>
<dbReference type="InterPro" id="IPR001424">
    <property type="entry name" value="SOD_Cu_Zn_dom"/>
</dbReference>
<dbReference type="PRINTS" id="PR00068">
    <property type="entry name" value="CUZNDISMTASE"/>
</dbReference>
<evidence type="ECO:0000259" key="10">
    <source>
        <dbReference type="Pfam" id="PF00080"/>
    </source>
</evidence>
<comment type="function">
    <text evidence="9">Destroys radicals which are normally produced within the cells and which are toxic to biological systems.</text>
</comment>
<keyword evidence="7" id="KW-1015">Disulfide bond</keyword>
<evidence type="ECO:0000256" key="4">
    <source>
        <dbReference type="ARBA" id="ARBA00022862"/>
    </source>
</evidence>
<evidence type="ECO:0000256" key="5">
    <source>
        <dbReference type="ARBA" id="ARBA00023002"/>
    </source>
</evidence>